<keyword evidence="1" id="KW-0812">Transmembrane</keyword>
<proteinExistence type="predicted"/>
<evidence type="ECO:0000313" key="3">
    <source>
        <dbReference type="EMBL" id="MAG22285.1"/>
    </source>
</evidence>
<gene>
    <name evidence="3" type="ORF">CL943_03205</name>
</gene>
<evidence type="ECO:0000313" key="4">
    <source>
        <dbReference type="Proteomes" id="UP000226592"/>
    </source>
</evidence>
<evidence type="ECO:0000259" key="2">
    <source>
        <dbReference type="SMART" id="SM00989"/>
    </source>
</evidence>
<keyword evidence="1" id="KW-0472">Membrane</keyword>
<dbReference type="AlphaFoldDB" id="A0A2D6M1I5"/>
<feature type="transmembrane region" description="Helical" evidence="1">
    <location>
        <begin position="22"/>
        <end position="41"/>
    </location>
</feature>
<dbReference type="InterPro" id="IPR024096">
    <property type="entry name" value="NO_sig/Golgi_transp_ligand-bd"/>
</dbReference>
<dbReference type="SMART" id="SM00989">
    <property type="entry name" value="V4R"/>
    <property type="match status" value="1"/>
</dbReference>
<comment type="caution">
    <text evidence="3">The sequence shown here is derived from an EMBL/GenBank/DDBJ whole genome shotgun (WGS) entry which is preliminary data.</text>
</comment>
<evidence type="ECO:0000256" key="1">
    <source>
        <dbReference type="SAM" id="Phobius"/>
    </source>
</evidence>
<feature type="domain" description="4-vinyl reductase 4VR" evidence="2">
    <location>
        <begin position="106"/>
        <end position="169"/>
    </location>
</feature>
<dbReference type="PANTHER" id="PTHR35090:SF1">
    <property type="entry name" value="SLR0144 PROTEIN"/>
    <property type="match status" value="1"/>
</dbReference>
<dbReference type="SUPFAM" id="SSF111126">
    <property type="entry name" value="Ligand-binding domain in the NO signalling and Golgi transport"/>
    <property type="match status" value="1"/>
</dbReference>
<dbReference type="PANTHER" id="PTHR35090">
    <property type="entry name" value="DNA-DIRECTED RNA POLYMERASE SUBUNIT I"/>
    <property type="match status" value="1"/>
</dbReference>
<dbReference type="InterPro" id="IPR004096">
    <property type="entry name" value="V4R"/>
</dbReference>
<keyword evidence="1" id="KW-1133">Transmembrane helix</keyword>
<dbReference type="Proteomes" id="UP000226592">
    <property type="component" value="Unassembled WGS sequence"/>
</dbReference>
<sequence length="188" mass="21768">MLNTFYDKFIFTNGLKYKNNNFYLLNMPFVIAPSELFIGLLEVDDEDFKRKLYYATKDSVRKHLIKEFDLDFGFKGAKLVTFLETYFVASGWGKIQTVDLNMGGKKAIVKVRNNPFSSHLHKKVSRPCDHFIRGILAGVFSRVFNAKVDCVEVHCAALGEQDCEFIIKKQGEFNLENKHVRRQLELDI</sequence>
<reference evidence="4" key="1">
    <citation type="submission" date="2017-09" db="EMBL/GenBank/DDBJ databases">
        <title>The Reconstruction of 2,631 Draft Metagenome-Assembled Genomes from the Global Oceans.</title>
        <authorList>
            <person name="Tully B.J."/>
            <person name="Graham E.D."/>
            <person name="Heidelberg J.F."/>
        </authorList>
    </citation>
    <scope>NUCLEOTIDE SEQUENCE [LARGE SCALE GENOMIC DNA]</scope>
</reference>
<dbReference type="EMBL" id="NZBU01000009">
    <property type="protein sequence ID" value="MAG22285.1"/>
    <property type="molecule type" value="Genomic_DNA"/>
</dbReference>
<protein>
    <recommendedName>
        <fullName evidence="2">4-vinyl reductase 4VR domain-containing protein</fullName>
    </recommendedName>
</protein>
<organism evidence="3 4">
    <name type="scientific">Candidatus Iainarchaeum sp</name>
    <dbReference type="NCBI Taxonomy" id="3101447"/>
    <lineage>
        <taxon>Archaea</taxon>
        <taxon>Candidatus Iainarchaeota</taxon>
        <taxon>Candidatus Iainarchaeia</taxon>
        <taxon>Candidatus Iainarchaeales</taxon>
        <taxon>Candidatus Iainarchaeaceae</taxon>
        <taxon>Candidatus Iainarchaeum</taxon>
    </lineage>
</organism>
<accession>A0A2D6M1I5</accession>
<dbReference type="Pfam" id="PF02830">
    <property type="entry name" value="V4R"/>
    <property type="match status" value="1"/>
</dbReference>
<dbReference type="Gene3D" id="3.30.1380.20">
    <property type="entry name" value="Trafficking protein particle complex subunit 3"/>
    <property type="match status" value="1"/>
</dbReference>
<name>A0A2D6M1I5_9ARCH</name>